<keyword evidence="3" id="KW-1185">Reference proteome</keyword>
<comment type="caution">
    <text evidence="2">The sequence shown here is derived from an EMBL/GenBank/DDBJ whole genome shotgun (WGS) entry which is preliminary data.</text>
</comment>
<protein>
    <submittedName>
        <fullName evidence="2">Uncharacterized protein</fullName>
    </submittedName>
</protein>
<organism evidence="2 3">
    <name type="scientific">Flagellimonas yonaguniensis</name>
    <dbReference type="NCBI Taxonomy" id="3031325"/>
    <lineage>
        <taxon>Bacteria</taxon>
        <taxon>Pseudomonadati</taxon>
        <taxon>Bacteroidota</taxon>
        <taxon>Flavobacteriia</taxon>
        <taxon>Flavobacteriales</taxon>
        <taxon>Flavobacteriaceae</taxon>
        <taxon>Flagellimonas</taxon>
    </lineage>
</organism>
<evidence type="ECO:0000256" key="1">
    <source>
        <dbReference type="SAM" id="MobiDB-lite"/>
    </source>
</evidence>
<reference evidence="2 3" key="1">
    <citation type="submission" date="2023-03" db="EMBL/GenBank/DDBJ databases">
        <title>Muricauda XX sp. nov. and Muricauda XXX sp. nov., two novel species isolated from Okinawa Trough.</title>
        <authorList>
            <person name="Cao W."/>
            <person name="Deng X."/>
        </authorList>
    </citation>
    <scope>NUCLEOTIDE SEQUENCE [LARGE SCALE GENOMIC DNA]</scope>
    <source>
        <strain evidence="2 3">334s03</strain>
    </source>
</reference>
<feature type="compositionally biased region" description="Polar residues" evidence="1">
    <location>
        <begin position="1"/>
        <end position="20"/>
    </location>
</feature>
<dbReference type="EMBL" id="JARFVB010000007">
    <property type="protein sequence ID" value="MDF0716977.1"/>
    <property type="molecule type" value="Genomic_DNA"/>
</dbReference>
<dbReference type="Proteomes" id="UP001221366">
    <property type="component" value="Unassembled WGS sequence"/>
</dbReference>
<gene>
    <name evidence="2" type="ORF">PY092_12515</name>
</gene>
<proteinExistence type="predicted"/>
<evidence type="ECO:0000313" key="2">
    <source>
        <dbReference type="EMBL" id="MDF0716977.1"/>
    </source>
</evidence>
<dbReference type="RefSeq" id="WP_275616147.1">
    <property type="nucleotide sequence ID" value="NZ_JARFVB010000007.1"/>
</dbReference>
<name>A0ABT5Y0K4_9FLAO</name>
<accession>A0ABT5Y0K4</accession>
<evidence type="ECO:0000313" key="3">
    <source>
        <dbReference type="Proteomes" id="UP001221366"/>
    </source>
</evidence>
<feature type="region of interest" description="Disordered" evidence="1">
    <location>
        <begin position="1"/>
        <end position="26"/>
    </location>
</feature>
<sequence length="60" mass="6756">MGLILAQNQDSQGGSHLGKNQRTEKLKNRQCMAIQNKVFIIFLPEGTENLSFGYKNLKFG</sequence>